<feature type="compositionally biased region" description="Low complexity" evidence="6">
    <location>
        <begin position="38"/>
        <end position="54"/>
    </location>
</feature>
<feature type="compositionally biased region" description="Basic and acidic residues" evidence="6">
    <location>
        <begin position="28"/>
        <end position="37"/>
    </location>
</feature>
<evidence type="ECO:0000256" key="3">
    <source>
        <dbReference type="ARBA" id="ARBA00023002"/>
    </source>
</evidence>
<dbReference type="PANTHER" id="PTHR13887:SF14">
    <property type="entry name" value="DISULFIDE BOND FORMATION PROTEIN D"/>
    <property type="match status" value="1"/>
</dbReference>
<dbReference type="PANTHER" id="PTHR13887">
    <property type="entry name" value="GLUTATHIONE S-TRANSFERASE KAPPA"/>
    <property type="match status" value="1"/>
</dbReference>
<dbReference type="InterPro" id="IPR036249">
    <property type="entry name" value="Thioredoxin-like_sf"/>
</dbReference>
<accession>A0A2N0X864</accession>
<reference evidence="8 9" key="1">
    <citation type="submission" date="2017-12" db="EMBL/GenBank/DDBJ databases">
        <title>Corynebacterium mastitidis 16-1433 Genome.</title>
        <authorList>
            <person name="Gulvik C.A."/>
        </authorList>
    </citation>
    <scope>NUCLEOTIDE SEQUENCE [LARGE SCALE GENOMIC DNA]</scope>
    <source>
        <strain evidence="8 9">16-1433</strain>
    </source>
</reference>
<dbReference type="Gene3D" id="3.40.30.10">
    <property type="entry name" value="Glutaredoxin"/>
    <property type="match status" value="1"/>
</dbReference>
<feature type="domain" description="Thioredoxin" evidence="7">
    <location>
        <begin position="120"/>
        <end position="321"/>
    </location>
</feature>
<evidence type="ECO:0000313" key="9">
    <source>
        <dbReference type="Proteomes" id="UP000233249"/>
    </source>
</evidence>
<dbReference type="Proteomes" id="UP000233249">
    <property type="component" value="Unassembled WGS sequence"/>
</dbReference>
<dbReference type="SUPFAM" id="SSF52833">
    <property type="entry name" value="Thioredoxin-like"/>
    <property type="match status" value="1"/>
</dbReference>
<keyword evidence="5" id="KW-0676">Redox-active center</keyword>
<dbReference type="AlphaFoldDB" id="A0A2N0X864"/>
<sequence>MRMANENNPDHPSSAGGADSAATPAARPAREASEARHAAPSPSPDASAEAAATPAPKPEDGEVSEDTAGTAGTEGTEGTESVEETEKSGPVPGWAKAAIGTLTVLALAAGAGGFLLGANMDSGADAEAASYIGGPGGPMRSLADVHRVNPDDPFAQGPTDAKVVVSYFGDLECPVCAAYKRDAEPRIIDEYVNSGQVRLEWNDFPLVNENSFLGAQAGRAAAAQGKFWEFTRAVYASFEGKEHPEHTLDDFVGFAEQAGVPDIARFRSEVESGKYAGTIVQAMTYASYVGVTSVPTFVINGVPVLGNDYDSLKEAIEQSLENGHPEQPPMPQEGADQAADPGAAQEDQGQAPQEAPAEGQ</sequence>
<comment type="similarity">
    <text evidence="1">Belongs to the thioredoxin family. DsbA subfamily.</text>
</comment>
<evidence type="ECO:0000256" key="6">
    <source>
        <dbReference type="SAM" id="MobiDB-lite"/>
    </source>
</evidence>
<dbReference type="STRING" id="1121365.GCA_000375365_01961"/>
<keyword evidence="2" id="KW-0732">Signal</keyword>
<feature type="compositionally biased region" description="Low complexity" evidence="6">
    <location>
        <begin position="332"/>
        <end position="360"/>
    </location>
</feature>
<comment type="caution">
    <text evidence="8">The sequence shown here is derived from an EMBL/GenBank/DDBJ whole genome shotgun (WGS) entry which is preliminary data.</text>
</comment>
<gene>
    <name evidence="8" type="ORF">CXB45_04695</name>
</gene>
<evidence type="ECO:0000259" key="7">
    <source>
        <dbReference type="PROSITE" id="PS51352"/>
    </source>
</evidence>
<feature type="compositionally biased region" description="Low complexity" evidence="6">
    <location>
        <begin position="10"/>
        <end position="27"/>
    </location>
</feature>
<evidence type="ECO:0000256" key="4">
    <source>
        <dbReference type="ARBA" id="ARBA00023157"/>
    </source>
</evidence>
<feature type="compositionally biased region" description="Low complexity" evidence="6">
    <location>
        <begin position="67"/>
        <end position="79"/>
    </location>
</feature>
<name>A0A2N0X864_9CORY</name>
<dbReference type="InterPro" id="IPR012336">
    <property type="entry name" value="Thioredoxin-like_fold"/>
</dbReference>
<feature type="region of interest" description="Disordered" evidence="6">
    <location>
        <begin position="1"/>
        <end position="92"/>
    </location>
</feature>
<dbReference type="InterPro" id="IPR013766">
    <property type="entry name" value="Thioredoxin_domain"/>
</dbReference>
<keyword evidence="4" id="KW-1015">Disulfide bond</keyword>
<dbReference type="CDD" id="cd02972">
    <property type="entry name" value="DsbA_family"/>
    <property type="match status" value="1"/>
</dbReference>
<organism evidence="8 9">
    <name type="scientific">Corynebacterium mastitidis</name>
    <dbReference type="NCBI Taxonomy" id="161890"/>
    <lineage>
        <taxon>Bacteria</taxon>
        <taxon>Bacillati</taxon>
        <taxon>Actinomycetota</taxon>
        <taxon>Actinomycetes</taxon>
        <taxon>Mycobacteriales</taxon>
        <taxon>Corynebacteriaceae</taxon>
        <taxon>Corynebacterium</taxon>
    </lineage>
</organism>
<evidence type="ECO:0000256" key="1">
    <source>
        <dbReference type="ARBA" id="ARBA00005791"/>
    </source>
</evidence>
<dbReference type="GO" id="GO:0016491">
    <property type="term" value="F:oxidoreductase activity"/>
    <property type="evidence" value="ECO:0007669"/>
    <property type="project" value="UniProtKB-KW"/>
</dbReference>
<protein>
    <recommendedName>
        <fullName evidence="7">Thioredoxin domain-containing protein</fullName>
    </recommendedName>
</protein>
<evidence type="ECO:0000313" key="8">
    <source>
        <dbReference type="EMBL" id="PKF68901.1"/>
    </source>
</evidence>
<dbReference type="Pfam" id="PF13462">
    <property type="entry name" value="Thioredoxin_4"/>
    <property type="match status" value="1"/>
</dbReference>
<feature type="region of interest" description="Disordered" evidence="6">
    <location>
        <begin position="315"/>
        <end position="360"/>
    </location>
</feature>
<proteinExistence type="inferred from homology"/>
<evidence type="ECO:0000256" key="5">
    <source>
        <dbReference type="ARBA" id="ARBA00023284"/>
    </source>
</evidence>
<dbReference type="PROSITE" id="PS51352">
    <property type="entry name" value="THIOREDOXIN_2"/>
    <property type="match status" value="1"/>
</dbReference>
<keyword evidence="3" id="KW-0560">Oxidoreductase</keyword>
<evidence type="ECO:0000256" key="2">
    <source>
        <dbReference type="ARBA" id="ARBA00022729"/>
    </source>
</evidence>
<dbReference type="EMBL" id="PJAF01000010">
    <property type="protein sequence ID" value="PKF68901.1"/>
    <property type="molecule type" value="Genomic_DNA"/>
</dbReference>